<comment type="caution">
    <text evidence="2">The sequence shown here is derived from an EMBL/GenBank/DDBJ whole genome shotgun (WGS) entry which is preliminary data.</text>
</comment>
<keyword evidence="1" id="KW-0812">Transmembrane</keyword>
<reference evidence="2" key="1">
    <citation type="journal article" date="2013" name="Environ. Microbiol.">
        <title>Microbiota from the distal guts of lean and obese adolescents exhibit partial functional redundancy besides clear differences in community structure.</title>
        <authorList>
            <person name="Ferrer M."/>
            <person name="Ruiz A."/>
            <person name="Lanza F."/>
            <person name="Haange S.B."/>
            <person name="Oberbach A."/>
            <person name="Till H."/>
            <person name="Bargiela R."/>
            <person name="Campoy C."/>
            <person name="Segura M.T."/>
            <person name="Richter M."/>
            <person name="von Bergen M."/>
            <person name="Seifert J."/>
            <person name="Suarez A."/>
        </authorList>
    </citation>
    <scope>NUCLEOTIDE SEQUENCE</scope>
</reference>
<name>K1UFG9_9ZZZZ</name>
<dbReference type="AlphaFoldDB" id="K1UFG9"/>
<feature type="transmembrane region" description="Helical" evidence="1">
    <location>
        <begin position="40"/>
        <end position="60"/>
    </location>
</feature>
<organism evidence="2">
    <name type="scientific">human gut metagenome</name>
    <dbReference type="NCBI Taxonomy" id="408170"/>
    <lineage>
        <taxon>unclassified sequences</taxon>
        <taxon>metagenomes</taxon>
        <taxon>organismal metagenomes</taxon>
    </lineage>
</organism>
<sequence length="210" mass="23788">MADSQENKQKEQNDVSEKNFMIEKIKERPVNKKKLLRRTLITVSMAVIFGLVACFTFLVLEPVISNWLYPEEEPQVVVFPEDQDEMSPEQMLAENMQQENQNSQSSSVPGEIMEQEQIRELLSGIILDLDNYKQIYSALTQYVAEMNRSMVTVTGVSSGVDWFNNVNESKNQSSGVIIAQNGKQLLILTDYSPVKQADDIIVTFNNGTQA</sequence>
<protein>
    <submittedName>
        <fullName evidence="2">PDZ/DHR/GLGF domain protein</fullName>
    </submittedName>
</protein>
<accession>K1UFG9</accession>
<dbReference type="EMBL" id="AJWY01000678">
    <property type="protein sequence ID" value="EKC80848.1"/>
    <property type="molecule type" value="Genomic_DNA"/>
</dbReference>
<gene>
    <name evidence="2" type="ORF">LEA_00956</name>
</gene>
<evidence type="ECO:0000313" key="2">
    <source>
        <dbReference type="EMBL" id="EKC80848.1"/>
    </source>
</evidence>
<keyword evidence="1" id="KW-1133">Transmembrane helix</keyword>
<evidence type="ECO:0000256" key="1">
    <source>
        <dbReference type="SAM" id="Phobius"/>
    </source>
</evidence>
<dbReference type="Gene3D" id="2.40.10.10">
    <property type="entry name" value="Trypsin-like serine proteases"/>
    <property type="match status" value="1"/>
</dbReference>
<feature type="non-terminal residue" evidence="2">
    <location>
        <position position="210"/>
    </location>
</feature>
<keyword evidence="1" id="KW-0472">Membrane</keyword>
<dbReference type="InterPro" id="IPR043504">
    <property type="entry name" value="Peptidase_S1_PA_chymotrypsin"/>
</dbReference>
<proteinExistence type="predicted"/>